<evidence type="ECO:0000259" key="8">
    <source>
        <dbReference type="PROSITE" id="PS51032"/>
    </source>
</evidence>
<dbReference type="GO" id="GO:0003700">
    <property type="term" value="F:DNA-binding transcription factor activity"/>
    <property type="evidence" value="ECO:0007669"/>
    <property type="project" value="InterPro"/>
</dbReference>
<dbReference type="EMBL" id="CP136893">
    <property type="protein sequence ID" value="WOL04214.1"/>
    <property type="molecule type" value="Genomic_DNA"/>
</dbReference>
<evidence type="ECO:0000256" key="3">
    <source>
        <dbReference type="ARBA" id="ARBA00023125"/>
    </source>
</evidence>
<dbReference type="InterPro" id="IPR001471">
    <property type="entry name" value="AP2/ERF_dom"/>
</dbReference>
<gene>
    <name evidence="9" type="ORF">Cni_G12935</name>
</gene>
<dbReference type="Proteomes" id="UP001327560">
    <property type="component" value="Chromosome 4"/>
</dbReference>
<accession>A0AAQ3QB30</accession>
<keyword evidence="3" id="KW-0238">DNA-binding</keyword>
<dbReference type="FunFam" id="3.30.730.10:FF:000005">
    <property type="entry name" value="ethylene-responsive transcription factor RAP2-11"/>
    <property type="match status" value="1"/>
</dbReference>
<dbReference type="AlphaFoldDB" id="A0AAQ3QB30"/>
<keyword evidence="5" id="KW-0539">Nucleus</keyword>
<feature type="region of interest" description="Disordered" evidence="7">
    <location>
        <begin position="11"/>
        <end position="32"/>
    </location>
</feature>
<dbReference type="PRINTS" id="PR00367">
    <property type="entry name" value="ETHRSPELEMNT"/>
</dbReference>
<dbReference type="PROSITE" id="PS51032">
    <property type="entry name" value="AP2_ERF"/>
    <property type="match status" value="1"/>
</dbReference>
<keyword evidence="2" id="KW-0805">Transcription regulation</keyword>
<dbReference type="InterPro" id="IPR036955">
    <property type="entry name" value="AP2/ERF_dom_sf"/>
</dbReference>
<evidence type="ECO:0000256" key="5">
    <source>
        <dbReference type="ARBA" id="ARBA00023242"/>
    </source>
</evidence>
<dbReference type="InterPro" id="IPR050913">
    <property type="entry name" value="AP2/ERF_ERF"/>
</dbReference>
<dbReference type="CDD" id="cd00018">
    <property type="entry name" value="AP2"/>
    <property type="match status" value="1"/>
</dbReference>
<dbReference type="SUPFAM" id="SSF54171">
    <property type="entry name" value="DNA-binding domain"/>
    <property type="match status" value="1"/>
</dbReference>
<keyword evidence="10" id="KW-1185">Reference proteome</keyword>
<dbReference type="GO" id="GO:0005634">
    <property type="term" value="C:nucleus"/>
    <property type="evidence" value="ECO:0007669"/>
    <property type="project" value="UniProtKB-SubCell"/>
</dbReference>
<dbReference type="PANTHER" id="PTHR31194">
    <property type="entry name" value="SHN SHINE , DNA BINDING / TRANSCRIPTION FACTOR"/>
    <property type="match status" value="1"/>
</dbReference>
<dbReference type="InterPro" id="IPR016177">
    <property type="entry name" value="DNA-bd_dom_sf"/>
</dbReference>
<name>A0AAQ3QB30_9LILI</name>
<evidence type="ECO:0000256" key="1">
    <source>
        <dbReference type="ARBA" id="ARBA00004123"/>
    </source>
</evidence>
<proteinExistence type="inferred from homology"/>
<dbReference type="SMART" id="SM00380">
    <property type="entry name" value="AP2"/>
    <property type="match status" value="1"/>
</dbReference>
<sequence>MRSVMELHFQPHAQQHHIPVAKPKKKKTKTSHNKFVGVRQRPSGRWVAEIKDTTRKIRMWLGTFATAEDAARAYDEAACLLRGSNTRTNFAPHATADSPIASRIRDLLDLKKQTKDAPKPSNVGAAASTSCPANEAEVCSNTRDDDTPLMVDDEACWPCLSGEELELRSSSSSPPLSLDDNSWLFECLEPVDGVGSEMSELERMKVERQFSASLYAMNGVQEYFEMVQEASPEGLWDLPDPLCHLSSINWSSLLSQSEERERPDE</sequence>
<feature type="domain" description="AP2/ERF" evidence="8">
    <location>
        <begin position="34"/>
        <end position="91"/>
    </location>
</feature>
<evidence type="ECO:0000256" key="7">
    <source>
        <dbReference type="SAM" id="MobiDB-lite"/>
    </source>
</evidence>
<organism evidence="9 10">
    <name type="scientific">Canna indica</name>
    <name type="common">Indian-shot</name>
    <dbReference type="NCBI Taxonomy" id="4628"/>
    <lineage>
        <taxon>Eukaryota</taxon>
        <taxon>Viridiplantae</taxon>
        <taxon>Streptophyta</taxon>
        <taxon>Embryophyta</taxon>
        <taxon>Tracheophyta</taxon>
        <taxon>Spermatophyta</taxon>
        <taxon>Magnoliopsida</taxon>
        <taxon>Liliopsida</taxon>
        <taxon>Zingiberales</taxon>
        <taxon>Cannaceae</taxon>
        <taxon>Canna</taxon>
    </lineage>
</organism>
<dbReference type="Pfam" id="PF00847">
    <property type="entry name" value="AP2"/>
    <property type="match status" value="1"/>
</dbReference>
<dbReference type="GO" id="GO:0003677">
    <property type="term" value="F:DNA binding"/>
    <property type="evidence" value="ECO:0007669"/>
    <property type="project" value="UniProtKB-KW"/>
</dbReference>
<feature type="compositionally biased region" description="Basic residues" evidence="7">
    <location>
        <begin position="22"/>
        <end position="32"/>
    </location>
</feature>
<evidence type="ECO:0000313" key="9">
    <source>
        <dbReference type="EMBL" id="WOL04214.1"/>
    </source>
</evidence>
<dbReference type="PANTHER" id="PTHR31194:SF1">
    <property type="entry name" value="ETHYLENE-RESPONSIVE TRANSCRIPTION FACTOR ERN2"/>
    <property type="match status" value="1"/>
</dbReference>
<evidence type="ECO:0000313" key="10">
    <source>
        <dbReference type="Proteomes" id="UP001327560"/>
    </source>
</evidence>
<dbReference type="Gene3D" id="3.30.730.10">
    <property type="entry name" value="AP2/ERF domain"/>
    <property type="match status" value="1"/>
</dbReference>
<evidence type="ECO:0000256" key="4">
    <source>
        <dbReference type="ARBA" id="ARBA00023163"/>
    </source>
</evidence>
<keyword evidence="4" id="KW-0804">Transcription</keyword>
<comment type="subcellular location">
    <subcellularLocation>
        <location evidence="1">Nucleus</location>
    </subcellularLocation>
</comment>
<reference evidence="9 10" key="1">
    <citation type="submission" date="2023-10" db="EMBL/GenBank/DDBJ databases">
        <title>Chromosome-scale genome assembly provides insights into flower coloration mechanisms of Canna indica.</title>
        <authorList>
            <person name="Li C."/>
        </authorList>
    </citation>
    <scope>NUCLEOTIDE SEQUENCE [LARGE SCALE GENOMIC DNA]</scope>
    <source>
        <tissue evidence="9">Flower</tissue>
    </source>
</reference>
<evidence type="ECO:0000256" key="2">
    <source>
        <dbReference type="ARBA" id="ARBA00023015"/>
    </source>
</evidence>
<comment type="similarity">
    <text evidence="6">Belongs to the AP2/ERF transcription factor family. ERF subfamily.</text>
</comment>
<protein>
    <recommendedName>
        <fullName evidence="8">AP2/ERF domain-containing protein</fullName>
    </recommendedName>
</protein>
<evidence type="ECO:0000256" key="6">
    <source>
        <dbReference type="ARBA" id="ARBA00024343"/>
    </source>
</evidence>